<accession>A0A8K0EWP5</accession>
<dbReference type="FunFam" id="3.10.100.10:FF:000094">
    <property type="entry name" value="Uncharacterized protein"/>
    <property type="match status" value="1"/>
</dbReference>
<sequence length="267" mass="30291">MATTDHSDPHPGPPVEPRYLTIGDHVVEYPQPEEECAYDKPEDVHGYKEEESTYDKPEDVYKAPEEVSLAYKAKDLGECSRKPCQHGRCVNQDGGYKCNCRPGWTGQNCQQVKPCRAGWSGYKNHCYKLTTDAADWETANSRCKLHGANLASITSGDEANFINGIITGAPGGKWGAHLVWFGLHRKDGKFTHFTDGSEVSYTNWEPGEPNNNRHLHIFGRFQGQDCVGMYSKDGKVSGWFFQDKVRRGQWNDDQCYREYPFICKRPK</sequence>
<dbReference type="PANTHER" id="PTHR22803">
    <property type="entry name" value="MANNOSE, PHOSPHOLIPASE, LECTIN RECEPTOR RELATED"/>
    <property type="match status" value="1"/>
</dbReference>
<dbReference type="FunFam" id="2.10.25.10:FF:000901">
    <property type="entry name" value="Uncharacterized protein"/>
    <property type="match status" value="1"/>
</dbReference>
<dbReference type="InterPro" id="IPR016186">
    <property type="entry name" value="C-type_lectin-like/link_sf"/>
</dbReference>
<gene>
    <name evidence="6" type="primary">VCAN</name>
    <name evidence="6" type="ORF">BLAG_LOCUS19765</name>
</gene>
<dbReference type="InterPro" id="IPR050111">
    <property type="entry name" value="C-type_lectin/snaclec_domain"/>
</dbReference>
<evidence type="ECO:0000256" key="3">
    <source>
        <dbReference type="SAM" id="MobiDB-lite"/>
    </source>
</evidence>
<dbReference type="SMART" id="SM00034">
    <property type="entry name" value="CLECT"/>
    <property type="match status" value="1"/>
</dbReference>
<dbReference type="AlphaFoldDB" id="A0A8K0EWP5"/>
<protein>
    <submittedName>
        <fullName evidence="6">VCAN protein</fullName>
    </submittedName>
</protein>
<feature type="domain" description="EGF-like" evidence="4">
    <location>
        <begin position="75"/>
        <end position="110"/>
    </location>
</feature>
<dbReference type="CDD" id="cd00037">
    <property type="entry name" value="CLECT"/>
    <property type="match status" value="1"/>
</dbReference>
<dbReference type="InterPro" id="IPR000742">
    <property type="entry name" value="EGF"/>
</dbReference>
<dbReference type="GO" id="GO:0005509">
    <property type="term" value="F:calcium ion binding"/>
    <property type="evidence" value="ECO:0007669"/>
    <property type="project" value="InterPro"/>
</dbReference>
<dbReference type="InterPro" id="IPR001304">
    <property type="entry name" value="C-type_lectin-like"/>
</dbReference>
<feature type="domain" description="C-type lectin" evidence="5">
    <location>
        <begin position="122"/>
        <end position="264"/>
    </location>
</feature>
<keyword evidence="7" id="KW-1185">Reference proteome</keyword>
<dbReference type="PROSITE" id="PS50041">
    <property type="entry name" value="C_TYPE_LECTIN_2"/>
    <property type="match status" value="1"/>
</dbReference>
<dbReference type="SMART" id="SM00179">
    <property type="entry name" value="EGF_CA"/>
    <property type="match status" value="1"/>
</dbReference>
<dbReference type="Proteomes" id="UP000838412">
    <property type="component" value="Chromosome 5"/>
</dbReference>
<dbReference type="CDD" id="cd00054">
    <property type="entry name" value="EGF_CA"/>
    <property type="match status" value="1"/>
</dbReference>
<organism evidence="6 7">
    <name type="scientific">Branchiostoma lanceolatum</name>
    <name type="common">Common lancelet</name>
    <name type="synonym">Amphioxus lanceolatum</name>
    <dbReference type="NCBI Taxonomy" id="7740"/>
    <lineage>
        <taxon>Eukaryota</taxon>
        <taxon>Metazoa</taxon>
        <taxon>Chordata</taxon>
        <taxon>Cephalochordata</taxon>
        <taxon>Leptocardii</taxon>
        <taxon>Amphioxiformes</taxon>
        <taxon>Branchiostomatidae</taxon>
        <taxon>Branchiostoma</taxon>
    </lineage>
</organism>
<feature type="disulfide bond" evidence="2">
    <location>
        <begin position="100"/>
        <end position="109"/>
    </location>
</feature>
<evidence type="ECO:0000256" key="2">
    <source>
        <dbReference type="PROSITE-ProRule" id="PRU00076"/>
    </source>
</evidence>
<keyword evidence="1 2" id="KW-1015">Disulfide bond</keyword>
<dbReference type="PROSITE" id="PS01186">
    <property type="entry name" value="EGF_2"/>
    <property type="match status" value="1"/>
</dbReference>
<dbReference type="Pfam" id="PF00008">
    <property type="entry name" value="EGF"/>
    <property type="match status" value="1"/>
</dbReference>
<dbReference type="PROSITE" id="PS00022">
    <property type="entry name" value="EGF_1"/>
    <property type="match status" value="1"/>
</dbReference>
<dbReference type="InterPro" id="IPR000152">
    <property type="entry name" value="EGF-type_Asp/Asn_hydroxyl_site"/>
</dbReference>
<keyword evidence="2" id="KW-0245">EGF-like domain</keyword>
<comment type="caution">
    <text evidence="2">Lacks conserved residue(s) required for the propagation of feature annotation.</text>
</comment>
<feature type="region of interest" description="Disordered" evidence="3">
    <location>
        <begin position="32"/>
        <end position="57"/>
    </location>
</feature>
<reference evidence="6" key="1">
    <citation type="submission" date="2022-01" db="EMBL/GenBank/DDBJ databases">
        <authorList>
            <person name="Braso-Vives M."/>
        </authorList>
    </citation>
    <scope>NUCLEOTIDE SEQUENCE</scope>
</reference>
<dbReference type="Gene3D" id="3.10.100.10">
    <property type="entry name" value="Mannose-Binding Protein A, subunit A"/>
    <property type="match status" value="1"/>
</dbReference>
<evidence type="ECO:0000313" key="7">
    <source>
        <dbReference type="Proteomes" id="UP000838412"/>
    </source>
</evidence>
<dbReference type="SUPFAM" id="SSF56436">
    <property type="entry name" value="C-type lectin-like"/>
    <property type="match status" value="1"/>
</dbReference>
<feature type="disulfide bond" evidence="2">
    <location>
        <begin position="79"/>
        <end position="89"/>
    </location>
</feature>
<dbReference type="SUPFAM" id="SSF57196">
    <property type="entry name" value="EGF/Laminin"/>
    <property type="match status" value="1"/>
</dbReference>
<feature type="compositionally biased region" description="Basic and acidic residues" evidence="3">
    <location>
        <begin position="37"/>
        <end position="57"/>
    </location>
</feature>
<dbReference type="PROSITE" id="PS50026">
    <property type="entry name" value="EGF_3"/>
    <property type="match status" value="1"/>
</dbReference>
<evidence type="ECO:0000259" key="5">
    <source>
        <dbReference type="PROSITE" id="PS50041"/>
    </source>
</evidence>
<dbReference type="Gene3D" id="2.10.25.10">
    <property type="entry name" value="Laminin"/>
    <property type="match status" value="1"/>
</dbReference>
<dbReference type="EMBL" id="OV696690">
    <property type="protein sequence ID" value="CAH1265994.1"/>
    <property type="molecule type" value="Genomic_DNA"/>
</dbReference>
<evidence type="ECO:0000259" key="4">
    <source>
        <dbReference type="PROSITE" id="PS50026"/>
    </source>
</evidence>
<dbReference type="InterPro" id="IPR001881">
    <property type="entry name" value="EGF-like_Ca-bd_dom"/>
</dbReference>
<dbReference type="PROSITE" id="PS00010">
    <property type="entry name" value="ASX_HYDROXYL"/>
    <property type="match status" value="1"/>
</dbReference>
<evidence type="ECO:0000256" key="1">
    <source>
        <dbReference type="ARBA" id="ARBA00023157"/>
    </source>
</evidence>
<dbReference type="Pfam" id="PF00059">
    <property type="entry name" value="Lectin_C"/>
    <property type="match status" value="1"/>
</dbReference>
<name>A0A8K0EWP5_BRALA</name>
<proteinExistence type="predicted"/>
<evidence type="ECO:0000313" key="6">
    <source>
        <dbReference type="EMBL" id="CAH1265994.1"/>
    </source>
</evidence>
<dbReference type="OrthoDB" id="441660at2759"/>
<dbReference type="SMART" id="SM00181">
    <property type="entry name" value="EGF"/>
    <property type="match status" value="1"/>
</dbReference>
<dbReference type="InterPro" id="IPR016187">
    <property type="entry name" value="CTDL_fold"/>
</dbReference>